<gene>
    <name evidence="2" type="ORF">SAMN06265350_10351</name>
</gene>
<keyword evidence="3" id="KW-1185">Reference proteome</keyword>
<dbReference type="InterPro" id="IPR051783">
    <property type="entry name" value="NAD(P)-dependent_oxidoreduct"/>
</dbReference>
<dbReference type="AlphaFoldDB" id="A0A521BYI7"/>
<dbReference type="GO" id="GO:0004029">
    <property type="term" value="F:aldehyde dehydrogenase (NAD+) activity"/>
    <property type="evidence" value="ECO:0007669"/>
    <property type="project" value="TreeGrafter"/>
</dbReference>
<dbReference type="GO" id="GO:0005737">
    <property type="term" value="C:cytoplasm"/>
    <property type="evidence" value="ECO:0007669"/>
    <property type="project" value="TreeGrafter"/>
</dbReference>
<dbReference type="EMBL" id="FXSZ01000003">
    <property type="protein sequence ID" value="SMO52258.1"/>
    <property type="molecule type" value="Genomic_DNA"/>
</dbReference>
<accession>A0A521BYI7</accession>
<dbReference type="Gene3D" id="3.40.50.720">
    <property type="entry name" value="NAD(P)-binding Rossmann-like Domain"/>
    <property type="match status" value="1"/>
</dbReference>
<evidence type="ECO:0000313" key="2">
    <source>
        <dbReference type="EMBL" id="SMO52258.1"/>
    </source>
</evidence>
<name>A0A521BYI7_9SPHI</name>
<evidence type="ECO:0000313" key="3">
    <source>
        <dbReference type="Proteomes" id="UP000315971"/>
    </source>
</evidence>
<dbReference type="InterPro" id="IPR036291">
    <property type="entry name" value="NAD(P)-bd_dom_sf"/>
</dbReference>
<dbReference type="PANTHER" id="PTHR48079">
    <property type="entry name" value="PROTEIN YEEZ"/>
    <property type="match status" value="1"/>
</dbReference>
<organism evidence="2 3">
    <name type="scientific">Solitalea koreensis</name>
    <dbReference type="NCBI Taxonomy" id="543615"/>
    <lineage>
        <taxon>Bacteria</taxon>
        <taxon>Pseudomonadati</taxon>
        <taxon>Bacteroidota</taxon>
        <taxon>Sphingobacteriia</taxon>
        <taxon>Sphingobacteriales</taxon>
        <taxon>Sphingobacteriaceae</taxon>
        <taxon>Solitalea</taxon>
    </lineage>
</organism>
<sequence>MILVTGATGFLGSQLVFDLVSSGKMVRALKRSSSKIPQCLANLSGIEWVNGDVLDYYSLEDALKGIRQVYHCAAKVTLNSKFKGELYRTNIEGTANLVNACLAASVEKLVHASSIAAIGIGKPGELITENHKFEYSPVNSAYAISKYESENEVWRGMAEGLNAVIVNPTIIIGKENWTEGSGRLFGKVRDGLNVYPLGGCGFVDVRDVSKSMIMLMESTIANERFIVNSENLPYKQLFDLIADELGKTKPKIAIRKWHLELGWRIAKLFSFLNGKDPALTRDTASSAPVLQYYDANKLSAVIPFNPISIDKSIKEICARKNRS</sequence>
<reference evidence="2 3" key="1">
    <citation type="submission" date="2017-05" db="EMBL/GenBank/DDBJ databases">
        <authorList>
            <person name="Varghese N."/>
            <person name="Submissions S."/>
        </authorList>
    </citation>
    <scope>NUCLEOTIDE SEQUENCE [LARGE SCALE GENOMIC DNA]</scope>
    <source>
        <strain evidence="2 3">DSM 21342</strain>
    </source>
</reference>
<evidence type="ECO:0000259" key="1">
    <source>
        <dbReference type="Pfam" id="PF01370"/>
    </source>
</evidence>
<protein>
    <submittedName>
        <fullName evidence="2">Nucleoside-diphosphate-sugar epimerase</fullName>
    </submittedName>
</protein>
<dbReference type="OrthoDB" id="596910at2"/>
<dbReference type="Proteomes" id="UP000315971">
    <property type="component" value="Unassembled WGS sequence"/>
</dbReference>
<dbReference type="SUPFAM" id="SSF51735">
    <property type="entry name" value="NAD(P)-binding Rossmann-fold domains"/>
    <property type="match status" value="1"/>
</dbReference>
<dbReference type="InterPro" id="IPR001509">
    <property type="entry name" value="Epimerase_deHydtase"/>
</dbReference>
<dbReference type="PANTHER" id="PTHR48079:SF6">
    <property type="entry name" value="NAD(P)-BINDING DOMAIN-CONTAINING PROTEIN-RELATED"/>
    <property type="match status" value="1"/>
</dbReference>
<proteinExistence type="predicted"/>
<dbReference type="Pfam" id="PF01370">
    <property type="entry name" value="Epimerase"/>
    <property type="match status" value="1"/>
</dbReference>
<feature type="domain" description="NAD-dependent epimerase/dehydratase" evidence="1">
    <location>
        <begin position="2"/>
        <end position="218"/>
    </location>
</feature>